<name>A0A0F9NIQ8_9ZZZZ</name>
<accession>A0A0F9NIQ8</accession>
<dbReference type="AlphaFoldDB" id="A0A0F9NIQ8"/>
<organism evidence="1">
    <name type="scientific">marine sediment metagenome</name>
    <dbReference type="NCBI Taxonomy" id="412755"/>
    <lineage>
        <taxon>unclassified sequences</taxon>
        <taxon>metagenomes</taxon>
        <taxon>ecological metagenomes</taxon>
    </lineage>
</organism>
<evidence type="ECO:0000313" key="1">
    <source>
        <dbReference type="EMBL" id="KKN19395.1"/>
    </source>
</evidence>
<proteinExistence type="predicted"/>
<protein>
    <submittedName>
        <fullName evidence="1">Uncharacterized protein</fullName>
    </submittedName>
</protein>
<gene>
    <name evidence="1" type="ORF">LCGC14_0946060</name>
</gene>
<reference evidence="1" key="1">
    <citation type="journal article" date="2015" name="Nature">
        <title>Complex archaea that bridge the gap between prokaryotes and eukaryotes.</title>
        <authorList>
            <person name="Spang A."/>
            <person name="Saw J.H."/>
            <person name="Jorgensen S.L."/>
            <person name="Zaremba-Niedzwiedzka K."/>
            <person name="Martijn J."/>
            <person name="Lind A.E."/>
            <person name="van Eijk R."/>
            <person name="Schleper C."/>
            <person name="Guy L."/>
            <person name="Ettema T.J."/>
        </authorList>
    </citation>
    <scope>NUCLEOTIDE SEQUENCE</scope>
</reference>
<sequence>MKLFNERDSLDRPAWTQADLYAYKHKHHLVAGKYIVEKDYFVKSEGKK</sequence>
<comment type="caution">
    <text evidence="1">The sequence shown here is derived from an EMBL/GenBank/DDBJ whole genome shotgun (WGS) entry which is preliminary data.</text>
</comment>
<dbReference type="EMBL" id="LAZR01003339">
    <property type="protein sequence ID" value="KKN19395.1"/>
    <property type="molecule type" value="Genomic_DNA"/>
</dbReference>